<comment type="caution">
    <text evidence="1">The sequence shown here is derived from an EMBL/GenBank/DDBJ whole genome shotgun (WGS) entry which is preliminary data.</text>
</comment>
<proteinExistence type="predicted"/>
<evidence type="ECO:0008006" key="3">
    <source>
        <dbReference type="Google" id="ProtNLM"/>
    </source>
</evidence>
<keyword evidence="2" id="KW-1185">Reference proteome</keyword>
<protein>
    <recommendedName>
        <fullName evidence="3">Sulfotransferase family protein</fullName>
    </recommendedName>
</protein>
<reference evidence="1" key="1">
    <citation type="submission" date="2020-08" db="EMBL/GenBank/DDBJ databases">
        <title>Genomic Encyclopedia of Type Strains, Phase IV (KMG-IV): sequencing the most valuable type-strain genomes for metagenomic binning, comparative biology and taxonomic classification.</title>
        <authorList>
            <person name="Goeker M."/>
        </authorList>
    </citation>
    <scope>NUCLEOTIDE SEQUENCE [LARGE SCALE GENOMIC DNA]</scope>
    <source>
        <strain evidence="1">DSM 105040</strain>
    </source>
</reference>
<dbReference type="AlphaFoldDB" id="A0A840CEN7"/>
<sequence length="291" mass="32238">MQVAYHLGVQSTDEERLLKCLLKNKGALAAEGIHVPGPGKYRTLLREAMVSLRGAPASPEMQKSLLDAVLDDNQAERLVFSNQSFISAPAKVLEHGRLYARAGEKTQWLSQVLPEAEYSFFIAIRNPATFIPAVFGRVEQIAFDEFMGGADPTSLCWSEVIADIAEANPGVPLTVWCNEDTPLIWSEVLQALSGHSPELEMKGSLDFPASIMTATGTTRMQAYLQSHPPANAVQRRRILAAFLDKFAIPDEVEMELDLPGWTEALVEDMTERYEEDIFAIERMPDVTFIAP</sequence>
<name>A0A840CEN7_9RHOB</name>
<gene>
    <name evidence="1" type="ORF">GGR17_003112</name>
</gene>
<accession>A0A840CEN7</accession>
<dbReference type="Proteomes" id="UP000585681">
    <property type="component" value="Unassembled WGS sequence"/>
</dbReference>
<dbReference type="EMBL" id="JACIEQ010000005">
    <property type="protein sequence ID" value="MBB4023283.1"/>
    <property type="molecule type" value="Genomic_DNA"/>
</dbReference>
<dbReference type="RefSeq" id="WP_054539500.1">
    <property type="nucleotide sequence ID" value="NZ_JACIEQ010000005.1"/>
</dbReference>
<organism evidence="1 2">
    <name type="scientific">Actibacterium naphthalenivorans</name>
    <dbReference type="NCBI Taxonomy" id="1614693"/>
    <lineage>
        <taxon>Bacteria</taxon>
        <taxon>Pseudomonadati</taxon>
        <taxon>Pseudomonadota</taxon>
        <taxon>Alphaproteobacteria</taxon>
        <taxon>Rhodobacterales</taxon>
        <taxon>Roseobacteraceae</taxon>
        <taxon>Actibacterium</taxon>
    </lineage>
</organism>
<evidence type="ECO:0000313" key="2">
    <source>
        <dbReference type="Proteomes" id="UP000585681"/>
    </source>
</evidence>
<evidence type="ECO:0000313" key="1">
    <source>
        <dbReference type="EMBL" id="MBB4023283.1"/>
    </source>
</evidence>